<proteinExistence type="predicted"/>
<evidence type="ECO:0008006" key="3">
    <source>
        <dbReference type="Google" id="ProtNLM"/>
    </source>
</evidence>
<keyword evidence="1" id="KW-0472">Membrane</keyword>
<name>A0A6S6T6B2_9BACT</name>
<dbReference type="Pfam" id="PF07963">
    <property type="entry name" value="N_methyl"/>
    <property type="match status" value="1"/>
</dbReference>
<organism evidence="2">
    <name type="scientific">uncultured Campylobacterales bacterium</name>
    <dbReference type="NCBI Taxonomy" id="352960"/>
    <lineage>
        <taxon>Bacteria</taxon>
        <taxon>Pseudomonadati</taxon>
        <taxon>Campylobacterota</taxon>
        <taxon>Epsilonproteobacteria</taxon>
        <taxon>Campylobacterales</taxon>
        <taxon>environmental samples</taxon>
    </lineage>
</organism>
<protein>
    <recommendedName>
        <fullName evidence="3">Prepilin-type N-terminal cleavage/methylation domain-containing protein</fullName>
    </recommendedName>
</protein>
<dbReference type="InterPro" id="IPR012902">
    <property type="entry name" value="N_methyl_site"/>
</dbReference>
<dbReference type="EMBL" id="CACVAW010000045">
    <property type="protein sequence ID" value="CAA6812025.1"/>
    <property type="molecule type" value="Genomic_DNA"/>
</dbReference>
<dbReference type="NCBIfam" id="TIGR02532">
    <property type="entry name" value="IV_pilin_GFxxxE"/>
    <property type="match status" value="1"/>
</dbReference>
<evidence type="ECO:0000313" key="2">
    <source>
        <dbReference type="EMBL" id="CAA6812025.1"/>
    </source>
</evidence>
<feature type="transmembrane region" description="Helical" evidence="1">
    <location>
        <begin position="12"/>
        <end position="31"/>
    </location>
</feature>
<sequence length="140" mass="16254">MENNSSKAFTLIEIMISVALISVFSITMLNISQKNSRIYEFLNEKIETYLPASIVFNKELSHNTNAFASDIVSSKYDINNDNLRKFLKEKKYIVKREEPDENDYIFSLKRINIDGNNSKATIYSFQVLDIDAFLDFNETE</sequence>
<gene>
    <name evidence="2" type="ORF">HELGO_WM21053</name>
</gene>
<evidence type="ECO:0000256" key="1">
    <source>
        <dbReference type="SAM" id="Phobius"/>
    </source>
</evidence>
<dbReference type="AlphaFoldDB" id="A0A6S6T6B2"/>
<keyword evidence="1" id="KW-1133">Transmembrane helix</keyword>
<reference evidence="2" key="1">
    <citation type="submission" date="2020-01" db="EMBL/GenBank/DDBJ databases">
        <authorList>
            <person name="Meier V. D."/>
            <person name="Meier V D."/>
        </authorList>
    </citation>
    <scope>NUCLEOTIDE SEQUENCE</scope>
    <source>
        <strain evidence="2">HLG_WM_MAG_12</strain>
    </source>
</reference>
<keyword evidence="1" id="KW-0812">Transmembrane</keyword>
<accession>A0A6S6T6B2</accession>